<evidence type="ECO:0000256" key="1">
    <source>
        <dbReference type="SAM" id="MobiDB-lite"/>
    </source>
</evidence>
<feature type="signal peptide" evidence="2">
    <location>
        <begin position="1"/>
        <end position="18"/>
    </location>
</feature>
<evidence type="ECO:0000256" key="2">
    <source>
        <dbReference type="SAM" id="SignalP"/>
    </source>
</evidence>
<evidence type="ECO:0008006" key="5">
    <source>
        <dbReference type="Google" id="ProtNLM"/>
    </source>
</evidence>
<dbReference type="Proteomes" id="UP001648503">
    <property type="component" value="Unassembled WGS sequence"/>
</dbReference>
<proteinExistence type="predicted"/>
<keyword evidence="2" id="KW-0732">Signal</keyword>
<dbReference type="EMBL" id="JAFCIX010000298">
    <property type="protein sequence ID" value="KAH6595559.1"/>
    <property type="molecule type" value="Genomic_DNA"/>
</dbReference>
<name>A0ABQ8FBZ1_9FUNG</name>
<organism evidence="3 4">
    <name type="scientific">Batrachochytrium salamandrivorans</name>
    <dbReference type="NCBI Taxonomy" id="1357716"/>
    <lineage>
        <taxon>Eukaryota</taxon>
        <taxon>Fungi</taxon>
        <taxon>Fungi incertae sedis</taxon>
        <taxon>Chytridiomycota</taxon>
        <taxon>Chytridiomycota incertae sedis</taxon>
        <taxon>Chytridiomycetes</taxon>
        <taxon>Rhizophydiales</taxon>
        <taxon>Rhizophydiales incertae sedis</taxon>
        <taxon>Batrachochytrium</taxon>
    </lineage>
</organism>
<accession>A0ABQ8FBZ1</accession>
<evidence type="ECO:0000313" key="4">
    <source>
        <dbReference type="Proteomes" id="UP001648503"/>
    </source>
</evidence>
<protein>
    <recommendedName>
        <fullName evidence="5">Protein YAE1</fullName>
    </recommendedName>
</protein>
<keyword evidence="4" id="KW-1185">Reference proteome</keyword>
<feature type="compositionally biased region" description="Polar residues" evidence="1">
    <location>
        <begin position="47"/>
        <end position="59"/>
    </location>
</feature>
<evidence type="ECO:0000313" key="3">
    <source>
        <dbReference type="EMBL" id="KAH6595559.1"/>
    </source>
</evidence>
<sequence length="209" mass="23230">MQFFHLFSFVVVASYAAALPQPAELSEKYSNNVDATLASGLEARSYQPGSNSYKESATLMSLKRRDDSEGSSEEDTSTIHRAINGDYALYHMEEEAGQKIGGRIGTMVGEYIGLCTYVTGALRRWVDKSVPDILLAIKSGLGEDKYSEVEPGLTKIRRKWDDVSNDEWKAIHNATEDIINRFGSDAESFEKVKNQLSLSCIDSGFFFGR</sequence>
<comment type="caution">
    <text evidence="3">The sequence shown here is derived from an EMBL/GenBank/DDBJ whole genome shotgun (WGS) entry which is preliminary data.</text>
</comment>
<gene>
    <name evidence="3" type="ORF">BASA50_005768</name>
</gene>
<feature type="region of interest" description="Disordered" evidence="1">
    <location>
        <begin position="45"/>
        <end position="77"/>
    </location>
</feature>
<reference evidence="3 4" key="1">
    <citation type="submission" date="2021-02" db="EMBL/GenBank/DDBJ databases">
        <title>Variation within the Batrachochytrium salamandrivorans European outbreak.</title>
        <authorList>
            <person name="Kelly M."/>
            <person name="Pasmans F."/>
            <person name="Shea T.P."/>
            <person name="Munoz J.F."/>
            <person name="Carranza S."/>
            <person name="Cuomo C.A."/>
            <person name="Martel A."/>
        </authorList>
    </citation>
    <scope>NUCLEOTIDE SEQUENCE [LARGE SCALE GENOMIC DNA]</scope>
    <source>
        <strain evidence="3 4">AMFP18/2</strain>
    </source>
</reference>
<feature type="chain" id="PRO_5045520508" description="Protein YAE1" evidence="2">
    <location>
        <begin position="19"/>
        <end position="209"/>
    </location>
</feature>